<feature type="transmembrane region" description="Helical" evidence="15">
    <location>
        <begin position="281"/>
        <end position="312"/>
    </location>
</feature>
<evidence type="ECO:0000256" key="3">
    <source>
        <dbReference type="ARBA" id="ARBA00022448"/>
    </source>
</evidence>
<feature type="transmembrane region" description="Helical" evidence="15">
    <location>
        <begin position="45"/>
        <end position="68"/>
    </location>
</feature>
<dbReference type="InterPro" id="IPR018303">
    <property type="entry name" value="ATPase_P-typ_P_site"/>
</dbReference>
<dbReference type="PROSITE" id="PS00154">
    <property type="entry name" value="ATPASE_E1_E2"/>
    <property type="match status" value="1"/>
</dbReference>
<keyword evidence="9" id="KW-0067">ATP-binding</keyword>
<keyword evidence="11" id="KW-1278">Translocase</keyword>
<evidence type="ECO:0000256" key="1">
    <source>
        <dbReference type="ARBA" id="ARBA00004141"/>
    </source>
</evidence>
<feature type="transmembrane region" description="Helical" evidence="15">
    <location>
        <begin position="239"/>
        <end position="261"/>
    </location>
</feature>
<dbReference type="SFLD" id="SFLDG00002">
    <property type="entry name" value="C1.7:_P-type_atpase_like"/>
    <property type="match status" value="1"/>
</dbReference>
<keyword evidence="4" id="KW-0109">Calcium transport</keyword>
<dbReference type="InterPro" id="IPR008250">
    <property type="entry name" value="ATPase_P-typ_transduc_dom_A_sf"/>
</dbReference>
<feature type="transmembrane region" description="Helical" evidence="15">
    <location>
        <begin position="789"/>
        <end position="807"/>
    </location>
</feature>
<protein>
    <recommendedName>
        <fullName evidence="2">P-type Ca(2+) transporter</fullName>
        <ecNumber evidence="2">7.2.2.10</ecNumber>
    </recommendedName>
</protein>
<evidence type="ECO:0000256" key="14">
    <source>
        <dbReference type="ARBA" id="ARBA00023136"/>
    </source>
</evidence>
<dbReference type="EC" id="7.2.2.10" evidence="2"/>
<dbReference type="Gene3D" id="3.40.1110.10">
    <property type="entry name" value="Calcium-transporting ATPase, cytoplasmic domain N"/>
    <property type="match status" value="1"/>
</dbReference>
<keyword evidence="14 15" id="KW-0472">Membrane</keyword>
<dbReference type="Gene3D" id="1.20.1110.10">
    <property type="entry name" value="Calcium-transporting ATPase, transmembrane domain"/>
    <property type="match status" value="1"/>
</dbReference>
<evidence type="ECO:0000256" key="6">
    <source>
        <dbReference type="ARBA" id="ARBA00022723"/>
    </source>
</evidence>
<keyword evidence="3" id="KW-0813">Transport</keyword>
<dbReference type="SUPFAM" id="SSF81653">
    <property type="entry name" value="Calcium ATPase, transduction domain A"/>
    <property type="match status" value="1"/>
</dbReference>
<feature type="transmembrane region" description="Helical" evidence="15">
    <location>
        <begin position="711"/>
        <end position="730"/>
    </location>
</feature>
<sequence length="890" mass="97263">MIGKKTPARPVAIRGLSPQEVEKSRKTHGSNELTQKKRNGFFKQFLVSFGDPIIKILLAALAINVIFLFRDFNWYETAGIAVAIFLATFVSTLSEYGSESAFIKLQEDAQKIQCRVKRLGGIQSVPMGEIVVGDLVLLQAGERVPADGVVVSGELHIDQSALNGESKEITKKPGFDLPEDFDLMSRNQVFRGSIVCAGEGVVQIRRVGDATFYGDMAREMQEETRESPLKVRLAGLAKIISRLGYCAAALVAFADLFHSFVMDNGFDAARMALMFSDWPTVLSHLLHALTLAITVVVVAVPEGLPMMITVVLSSNMRRMLKDQVLVRKLVGIETSGSLNILFTDKTGTLTKGKLAVSQFVFGDGKEPRKAGGIQSCKGLYELLELNCVHNSGSVVSDGKALGGNATDRALLNFVLPLSKNVQGYTKLETVPFDSAHKFSAAHIKGRQDLILIKGAPERIVSACTRYYDEKGRIRPLLDKSPLRHKWNEMTQNAVRVLALAVSDTPVTQKGEFKNLCMIGLVGIRDELRPEARGAIKEVQGAGVQVVMITGDNKETATAIARECGLISTHSQGAVLTSSEMAAMDDGQLKGVLRNIRVVARALPTDKSRLVRLSQEMGLVAGMTGDGINDAPALKKADVGFAMGAGTEVAKEAGDIVILDNNFASIVKAILYGRTIFKSIRKFIVFQLTMNLCAVGVSIIGPFIGIDTPVTVIQMLWINIIMDTLAGLAFAGEPPLKDYMKEAPKRRDEPVLNRYMLNQIVCMGLFTICVCVAFLKLPSIAGLFRPSPDYIYLMTAFFALFIFCGVFNSFNARTHRLHLLSHISRNKSFLVIMLAVVAVQLLLIYFGGSLFRTAGLTAKELQTVLWLSFLVVPADLLRKIFLRLAHKKGDL</sequence>
<dbReference type="InterPro" id="IPR023298">
    <property type="entry name" value="ATPase_P-typ_TM_dom_sf"/>
</dbReference>
<evidence type="ECO:0000256" key="12">
    <source>
        <dbReference type="ARBA" id="ARBA00022989"/>
    </source>
</evidence>
<keyword evidence="7" id="KW-0547">Nucleotide-binding</keyword>
<dbReference type="Proteomes" id="UP001489509">
    <property type="component" value="Unassembled WGS sequence"/>
</dbReference>
<comment type="caution">
    <text evidence="17">The sequence shown here is derived from an EMBL/GenBank/DDBJ whole genome shotgun (WGS) entry which is preliminary data.</text>
</comment>
<dbReference type="InterPro" id="IPR006068">
    <property type="entry name" value="ATPase_P-typ_cation-transptr_C"/>
</dbReference>
<evidence type="ECO:0000256" key="9">
    <source>
        <dbReference type="ARBA" id="ARBA00022840"/>
    </source>
</evidence>
<evidence type="ECO:0000313" key="18">
    <source>
        <dbReference type="Proteomes" id="UP001489509"/>
    </source>
</evidence>
<dbReference type="InterPro" id="IPR004014">
    <property type="entry name" value="ATPase_P-typ_cation-transptr_N"/>
</dbReference>
<feature type="transmembrane region" description="Helical" evidence="15">
    <location>
        <begin position="754"/>
        <end position="774"/>
    </location>
</feature>
<dbReference type="Gene3D" id="2.70.150.10">
    <property type="entry name" value="Calcium-transporting ATPase, cytoplasmic transduction domain A"/>
    <property type="match status" value="1"/>
</dbReference>
<dbReference type="InterPro" id="IPR044492">
    <property type="entry name" value="P_typ_ATPase_HD_dom"/>
</dbReference>
<keyword evidence="6" id="KW-0479">Metal-binding</keyword>
<feature type="transmembrane region" description="Helical" evidence="15">
    <location>
        <begin position="74"/>
        <end position="94"/>
    </location>
</feature>
<dbReference type="SFLD" id="SFLDS00003">
    <property type="entry name" value="Haloacid_Dehalogenase"/>
    <property type="match status" value="1"/>
</dbReference>
<dbReference type="PANTHER" id="PTHR24093:SF477">
    <property type="entry name" value="CALCIUM-TRANSPORTING ATPASE"/>
    <property type="match status" value="1"/>
</dbReference>
<dbReference type="PRINTS" id="PR00120">
    <property type="entry name" value="HATPASE"/>
</dbReference>
<keyword evidence="5 15" id="KW-0812">Transmembrane</keyword>
<dbReference type="Pfam" id="PF00122">
    <property type="entry name" value="E1-E2_ATPase"/>
    <property type="match status" value="1"/>
</dbReference>
<evidence type="ECO:0000256" key="8">
    <source>
        <dbReference type="ARBA" id="ARBA00022837"/>
    </source>
</evidence>
<dbReference type="InterPro" id="IPR001757">
    <property type="entry name" value="P_typ_ATPase"/>
</dbReference>
<dbReference type="InterPro" id="IPR023299">
    <property type="entry name" value="ATPase_P-typ_cyto_dom_N"/>
</dbReference>
<evidence type="ECO:0000256" key="2">
    <source>
        <dbReference type="ARBA" id="ARBA00012790"/>
    </source>
</evidence>
<dbReference type="Pfam" id="PF00690">
    <property type="entry name" value="Cation_ATPase_N"/>
    <property type="match status" value="1"/>
</dbReference>
<gene>
    <name evidence="17" type="ORF">WMO26_06820</name>
</gene>
<reference evidence="17 18" key="1">
    <citation type="submission" date="2024-03" db="EMBL/GenBank/DDBJ databases">
        <title>Human intestinal bacterial collection.</title>
        <authorList>
            <person name="Pauvert C."/>
            <person name="Hitch T.C.A."/>
            <person name="Clavel T."/>
        </authorList>
    </citation>
    <scope>NUCLEOTIDE SEQUENCE [LARGE SCALE GENOMIC DNA]</scope>
    <source>
        <strain evidence="17 18">CLA-JM-H44</strain>
    </source>
</reference>
<organism evidence="17 18">
    <name type="scientific">Solibaculum intestinale</name>
    <dbReference type="NCBI Taxonomy" id="3133165"/>
    <lineage>
        <taxon>Bacteria</taxon>
        <taxon>Bacillati</taxon>
        <taxon>Bacillota</taxon>
        <taxon>Clostridia</taxon>
        <taxon>Eubacteriales</taxon>
        <taxon>Oscillospiraceae</taxon>
        <taxon>Solibaculum</taxon>
    </lineage>
</organism>
<dbReference type="PRINTS" id="PR00119">
    <property type="entry name" value="CATATPASE"/>
</dbReference>
<evidence type="ECO:0000313" key="17">
    <source>
        <dbReference type="EMBL" id="MEQ2440533.1"/>
    </source>
</evidence>
<evidence type="ECO:0000256" key="15">
    <source>
        <dbReference type="SAM" id="Phobius"/>
    </source>
</evidence>
<dbReference type="NCBIfam" id="TIGR01494">
    <property type="entry name" value="ATPase_P-type"/>
    <property type="match status" value="1"/>
</dbReference>
<evidence type="ECO:0000256" key="5">
    <source>
        <dbReference type="ARBA" id="ARBA00022692"/>
    </source>
</evidence>
<accession>A0ABV1E3A7</accession>
<dbReference type="SUPFAM" id="SSF56784">
    <property type="entry name" value="HAD-like"/>
    <property type="match status" value="1"/>
</dbReference>
<keyword evidence="18" id="KW-1185">Reference proteome</keyword>
<dbReference type="RefSeq" id="WP_349219160.1">
    <property type="nucleotide sequence ID" value="NZ_JBBMFD010000009.1"/>
</dbReference>
<dbReference type="InterPro" id="IPR023214">
    <property type="entry name" value="HAD_sf"/>
</dbReference>
<evidence type="ECO:0000259" key="16">
    <source>
        <dbReference type="SMART" id="SM00831"/>
    </source>
</evidence>
<feature type="transmembrane region" description="Helical" evidence="15">
    <location>
        <begin position="828"/>
        <end position="850"/>
    </location>
</feature>
<evidence type="ECO:0000256" key="13">
    <source>
        <dbReference type="ARBA" id="ARBA00023065"/>
    </source>
</evidence>
<dbReference type="Pfam" id="PF13246">
    <property type="entry name" value="Cation_ATPase"/>
    <property type="match status" value="1"/>
</dbReference>
<name>A0ABV1E3A7_9FIRM</name>
<feature type="transmembrane region" description="Helical" evidence="15">
    <location>
        <begin position="682"/>
        <end position="705"/>
    </location>
</feature>
<keyword evidence="8" id="KW-0106">Calcium</keyword>
<dbReference type="PANTHER" id="PTHR24093">
    <property type="entry name" value="CATION TRANSPORTING ATPASE"/>
    <property type="match status" value="1"/>
</dbReference>
<keyword evidence="10" id="KW-0460">Magnesium</keyword>
<evidence type="ECO:0000256" key="7">
    <source>
        <dbReference type="ARBA" id="ARBA00022741"/>
    </source>
</evidence>
<comment type="subcellular location">
    <subcellularLocation>
        <location evidence="1">Membrane</location>
        <topology evidence="1">Multi-pass membrane protein</topology>
    </subcellularLocation>
</comment>
<keyword evidence="12 15" id="KW-1133">Transmembrane helix</keyword>
<proteinExistence type="predicted"/>
<evidence type="ECO:0000256" key="10">
    <source>
        <dbReference type="ARBA" id="ARBA00022842"/>
    </source>
</evidence>
<dbReference type="Pfam" id="PF08282">
    <property type="entry name" value="Hydrolase_3"/>
    <property type="match status" value="1"/>
</dbReference>
<dbReference type="SUPFAM" id="SSF81665">
    <property type="entry name" value="Calcium ATPase, transmembrane domain M"/>
    <property type="match status" value="1"/>
</dbReference>
<feature type="domain" description="Cation-transporting P-type ATPase N-terminal" evidence="16">
    <location>
        <begin position="1"/>
        <end position="69"/>
    </location>
</feature>
<keyword evidence="13" id="KW-0406">Ion transport</keyword>
<dbReference type="NCBIfam" id="TIGR01517">
    <property type="entry name" value="ATPase-IIB_Ca"/>
    <property type="match status" value="1"/>
</dbReference>
<dbReference type="Pfam" id="PF00689">
    <property type="entry name" value="Cation_ATPase_C"/>
    <property type="match status" value="1"/>
</dbReference>
<dbReference type="EMBL" id="JBBMFD010000009">
    <property type="protein sequence ID" value="MEQ2440533.1"/>
    <property type="molecule type" value="Genomic_DNA"/>
</dbReference>
<evidence type="ECO:0000256" key="11">
    <source>
        <dbReference type="ARBA" id="ARBA00022967"/>
    </source>
</evidence>
<dbReference type="InterPro" id="IPR059000">
    <property type="entry name" value="ATPase_P-type_domA"/>
</dbReference>
<dbReference type="Gene3D" id="3.40.50.1000">
    <property type="entry name" value="HAD superfamily/HAD-like"/>
    <property type="match status" value="1"/>
</dbReference>
<dbReference type="InterPro" id="IPR036412">
    <property type="entry name" value="HAD-like_sf"/>
</dbReference>
<dbReference type="SMART" id="SM00831">
    <property type="entry name" value="Cation_ATPase_N"/>
    <property type="match status" value="1"/>
</dbReference>
<feature type="transmembrane region" description="Helical" evidence="15">
    <location>
        <begin position="862"/>
        <end position="880"/>
    </location>
</feature>
<dbReference type="InterPro" id="IPR006408">
    <property type="entry name" value="P-type_ATPase_IIB"/>
</dbReference>
<dbReference type="SFLD" id="SFLDF00027">
    <property type="entry name" value="p-type_atpase"/>
    <property type="match status" value="1"/>
</dbReference>
<evidence type="ECO:0000256" key="4">
    <source>
        <dbReference type="ARBA" id="ARBA00022568"/>
    </source>
</evidence>